<keyword evidence="1" id="KW-1133">Transmembrane helix</keyword>
<evidence type="ECO:0000259" key="2">
    <source>
        <dbReference type="Pfam" id="PF03967"/>
    </source>
</evidence>
<dbReference type="InterPro" id="IPR037097">
    <property type="entry name" value="Photo_RC_H_N_sf"/>
</dbReference>
<keyword evidence="5" id="KW-1185">Reference proteome</keyword>
<proteinExistence type="predicted"/>
<evidence type="ECO:0000313" key="5">
    <source>
        <dbReference type="Proteomes" id="UP000595197"/>
    </source>
</evidence>
<evidence type="ECO:0000259" key="3">
    <source>
        <dbReference type="Pfam" id="PF05239"/>
    </source>
</evidence>
<dbReference type="InterPro" id="IPR027275">
    <property type="entry name" value="PRC-brl_dom"/>
</dbReference>
<keyword evidence="1" id="KW-0472">Membrane</keyword>
<dbReference type="InterPro" id="IPR011033">
    <property type="entry name" value="PRC_barrel-like_sf"/>
</dbReference>
<dbReference type="Gene3D" id="4.10.540.10">
    <property type="entry name" value="Photosynthetic reaction centre, H subunit, N-terminal domain"/>
    <property type="match status" value="1"/>
</dbReference>
<dbReference type="Pfam" id="PF05239">
    <property type="entry name" value="PRC"/>
    <property type="match status" value="1"/>
</dbReference>
<sequence length="261" mass="29226">METGAITSYIDVAQVVLYAFWIFFAGLIYYLHQEDKREGYPLVSDRSERSPRVKVQGYPPIPAPKIFTMRDGSTYSAPPGNPDEREIAALPSGLWPGAPLVPTGNPMVDGVGPAAWAMREDKPELTAEDENRIVPLRVAPDFFIPTRDPNPIGMEVIAADGYVAGDVREAWVDRSEPAIHYLEVEIPSSTGHRIVLLPMRFCRIDTWNRKVKVKSILSHQFADVPAIRNPNQITKLEEDKITAYYASGHLYATPQRQEPLI</sequence>
<dbReference type="InterPro" id="IPR005652">
    <property type="entry name" value="Photo_RC_H"/>
</dbReference>
<dbReference type="Proteomes" id="UP000595197">
    <property type="component" value="Chromosome"/>
</dbReference>
<dbReference type="SUPFAM" id="SSF81490">
    <property type="entry name" value="Photosystem II reaction centre subunit H, transmembrane region"/>
    <property type="match status" value="1"/>
</dbReference>
<dbReference type="RefSeq" id="WP_201071620.1">
    <property type="nucleotide sequence ID" value="NZ_CP067420.1"/>
</dbReference>
<protein>
    <submittedName>
        <fullName evidence="4">Photosynthetic reaction center subunit H</fullName>
    </submittedName>
</protein>
<dbReference type="NCBIfam" id="TIGR01150">
    <property type="entry name" value="puhA"/>
    <property type="match status" value="1"/>
</dbReference>
<evidence type="ECO:0000256" key="1">
    <source>
        <dbReference type="SAM" id="Phobius"/>
    </source>
</evidence>
<dbReference type="Pfam" id="PF03967">
    <property type="entry name" value="PRCH"/>
    <property type="match status" value="1"/>
</dbReference>
<name>A0ABX7B0C8_9PROT</name>
<dbReference type="InterPro" id="IPR014747">
    <property type="entry name" value="Bac_photo_RC_H_C"/>
</dbReference>
<feature type="domain" description="Photosynthetic reaction centre H subunit N-terminal" evidence="2">
    <location>
        <begin position="5"/>
        <end position="138"/>
    </location>
</feature>
<dbReference type="Gene3D" id="3.90.50.10">
    <property type="entry name" value="Photosynthetic Reaction Center, subunit H, domain 2"/>
    <property type="match status" value="1"/>
</dbReference>
<keyword evidence="1" id="KW-0812">Transmembrane</keyword>
<gene>
    <name evidence="4" type="primary">puhA</name>
    <name evidence="4" type="ORF">IGS68_17035</name>
</gene>
<accession>A0ABX7B0C8</accession>
<feature type="domain" description="PRC-barrel" evidence="3">
    <location>
        <begin position="148"/>
        <end position="216"/>
    </location>
</feature>
<reference evidence="4" key="1">
    <citation type="submission" date="2021-02" db="EMBL/GenBank/DDBJ databases">
        <title>Skermanella TT6 skin isolate.</title>
        <authorList>
            <person name="Lee K."/>
            <person name="Ganzorig M."/>
        </authorList>
    </citation>
    <scope>NUCLEOTIDE SEQUENCE</scope>
    <source>
        <strain evidence="4">TT6</strain>
    </source>
</reference>
<dbReference type="EMBL" id="CP067420">
    <property type="protein sequence ID" value="QQP87785.1"/>
    <property type="molecule type" value="Genomic_DNA"/>
</dbReference>
<organism evidence="4 5">
    <name type="scientific">Skermanella cutis</name>
    <dbReference type="NCBI Taxonomy" id="2775420"/>
    <lineage>
        <taxon>Bacteria</taxon>
        <taxon>Pseudomonadati</taxon>
        <taxon>Pseudomonadota</taxon>
        <taxon>Alphaproteobacteria</taxon>
        <taxon>Rhodospirillales</taxon>
        <taxon>Azospirillaceae</taxon>
        <taxon>Skermanella</taxon>
    </lineage>
</organism>
<dbReference type="InterPro" id="IPR015810">
    <property type="entry name" value="Photo_RC_H_N"/>
</dbReference>
<evidence type="ECO:0000313" key="4">
    <source>
        <dbReference type="EMBL" id="QQP87785.1"/>
    </source>
</evidence>
<feature type="transmembrane region" description="Helical" evidence="1">
    <location>
        <begin position="12"/>
        <end position="31"/>
    </location>
</feature>
<dbReference type="SUPFAM" id="SSF50346">
    <property type="entry name" value="PRC-barrel domain"/>
    <property type="match status" value="1"/>
</dbReference>